<dbReference type="AlphaFoldDB" id="A0A5M6D483"/>
<reference evidence="3 4" key="1">
    <citation type="submission" date="2019-08" db="EMBL/GenBank/DDBJ databases">
        <authorList>
            <person name="Dhanesh K."/>
            <person name="Kumar G."/>
            <person name="Sasikala C."/>
            <person name="Venkata Ramana C."/>
        </authorList>
    </citation>
    <scope>NUCLEOTIDE SEQUENCE [LARGE SCALE GENOMIC DNA]</scope>
    <source>
        <strain evidence="3 4">JC645</strain>
    </source>
</reference>
<protein>
    <submittedName>
        <fullName evidence="3">Uncharacterized protein</fullName>
    </submittedName>
</protein>
<gene>
    <name evidence="3" type="ORF">FYK55_19560</name>
</gene>
<accession>A0A5M6D483</accession>
<feature type="region of interest" description="Disordered" evidence="1">
    <location>
        <begin position="33"/>
        <end position="68"/>
    </location>
</feature>
<evidence type="ECO:0000256" key="1">
    <source>
        <dbReference type="SAM" id="MobiDB-lite"/>
    </source>
</evidence>
<comment type="caution">
    <text evidence="3">The sequence shown here is derived from an EMBL/GenBank/DDBJ whole genome shotgun (WGS) entry which is preliminary data.</text>
</comment>
<dbReference type="EMBL" id="VWOX01000011">
    <property type="protein sequence ID" value="KAA5541092.1"/>
    <property type="molecule type" value="Genomic_DNA"/>
</dbReference>
<dbReference type="Proteomes" id="UP000324479">
    <property type="component" value="Unassembled WGS sequence"/>
</dbReference>
<keyword evidence="4" id="KW-1185">Reference proteome</keyword>
<feature type="signal peptide" evidence="2">
    <location>
        <begin position="1"/>
        <end position="22"/>
    </location>
</feature>
<evidence type="ECO:0000256" key="2">
    <source>
        <dbReference type="SAM" id="SignalP"/>
    </source>
</evidence>
<name>A0A5M6D483_9BACT</name>
<organism evidence="3 4">
    <name type="scientific">Roseiconus nitratireducens</name>
    <dbReference type="NCBI Taxonomy" id="2605748"/>
    <lineage>
        <taxon>Bacteria</taxon>
        <taxon>Pseudomonadati</taxon>
        <taxon>Planctomycetota</taxon>
        <taxon>Planctomycetia</taxon>
        <taxon>Pirellulales</taxon>
        <taxon>Pirellulaceae</taxon>
        <taxon>Roseiconus</taxon>
    </lineage>
</organism>
<proteinExistence type="predicted"/>
<keyword evidence="2" id="KW-0732">Signal</keyword>
<dbReference type="RefSeq" id="WP_150078136.1">
    <property type="nucleotide sequence ID" value="NZ_VWOX01000011.1"/>
</dbReference>
<evidence type="ECO:0000313" key="3">
    <source>
        <dbReference type="EMBL" id="KAA5541092.1"/>
    </source>
</evidence>
<evidence type="ECO:0000313" key="4">
    <source>
        <dbReference type="Proteomes" id="UP000324479"/>
    </source>
</evidence>
<feature type="chain" id="PRO_5024462924" evidence="2">
    <location>
        <begin position="23"/>
        <end position="133"/>
    </location>
</feature>
<sequence>MRNIVFAVVAVVMSGLGQWAVASPFDAGESILSPPADAAQTSDVAPLPPGPVPQTTVSAPAINPGQPQPVIEAPITDSTVVHADGQAEQHVHQHVHRQPVRYYRAPQKQSFFDKLMDMERKKNAWLKRTFLGM</sequence>